<sequence length="493" mass="53942">MSDRGSGSGGHRRSSRLGFLCHASSIEVVVALSVGSKCTRIPYFRLSYLIGPFQQLLGLTPSRGPFLSMSGLTPSRGPFHHHRVLLLHEAHFIIIGSYSFTRPISANPGTTLSHLRFLKLRSVRLNLQLFQLIPDGGSISLISGLSSNFSVRGKKLPQCGITGSMVRPMDKSEEFPYSRASILSPIWEILQEVSIRLDRCRSSVTLGNLPQYRPPCHGAKWDGALYEMRPLEGGLVGTLIESQRFFVLCLSVGGIPDIRLGNVFLRTIIYLDVATAVGITWESLPPLPVVLGYHLKLPSRFSLRGSSLQSAQLMPLGLACPPSSFVFIASLILSSIGIKFTRNCNCKPIIRLKYGFFRVSTKILIISFSSRRGHARGRHFSPPLGVFSENLAALLLHSLTVKAGAIFRQYICRWIMGSPLPLYFSNSGALNLGGTVMLGNQDMLEKSVFPKEFKPCMSLIFSSKLSILLSNWESFPSGFGGVGGLGGVALVLM</sequence>
<dbReference type="EMBL" id="OIVN01000917">
    <property type="protein sequence ID" value="SPC87383.1"/>
    <property type="molecule type" value="Genomic_DNA"/>
</dbReference>
<accession>A0A2N9FJL7</accession>
<reference evidence="1" key="1">
    <citation type="submission" date="2018-02" db="EMBL/GenBank/DDBJ databases">
        <authorList>
            <person name="Cohen D.B."/>
            <person name="Kent A.D."/>
        </authorList>
    </citation>
    <scope>NUCLEOTIDE SEQUENCE</scope>
</reference>
<evidence type="ECO:0000313" key="1">
    <source>
        <dbReference type="EMBL" id="SPC87383.1"/>
    </source>
</evidence>
<dbReference type="AlphaFoldDB" id="A0A2N9FJL7"/>
<name>A0A2N9FJL7_FAGSY</name>
<proteinExistence type="predicted"/>
<protein>
    <submittedName>
        <fullName evidence="1">Uncharacterized protein</fullName>
    </submittedName>
</protein>
<gene>
    <name evidence="1" type="ORF">FSB_LOCUS15265</name>
</gene>
<organism evidence="1">
    <name type="scientific">Fagus sylvatica</name>
    <name type="common">Beechnut</name>
    <dbReference type="NCBI Taxonomy" id="28930"/>
    <lineage>
        <taxon>Eukaryota</taxon>
        <taxon>Viridiplantae</taxon>
        <taxon>Streptophyta</taxon>
        <taxon>Embryophyta</taxon>
        <taxon>Tracheophyta</taxon>
        <taxon>Spermatophyta</taxon>
        <taxon>Magnoliopsida</taxon>
        <taxon>eudicotyledons</taxon>
        <taxon>Gunneridae</taxon>
        <taxon>Pentapetalae</taxon>
        <taxon>rosids</taxon>
        <taxon>fabids</taxon>
        <taxon>Fagales</taxon>
        <taxon>Fagaceae</taxon>
        <taxon>Fagus</taxon>
    </lineage>
</organism>